<dbReference type="CDD" id="cd19501">
    <property type="entry name" value="RecA-like_FtsH"/>
    <property type="match status" value="1"/>
</dbReference>
<dbReference type="PROSITE" id="PS00674">
    <property type="entry name" value="AAA"/>
    <property type="match status" value="1"/>
</dbReference>
<feature type="compositionally biased region" description="Basic and acidic residues" evidence="16">
    <location>
        <begin position="96"/>
        <end position="127"/>
    </location>
</feature>
<comment type="subcellular location">
    <subcellularLocation>
        <location evidence="2">Mitochondrion membrane</location>
        <topology evidence="2">Multi-pass membrane protein</topology>
    </subcellularLocation>
</comment>
<evidence type="ECO:0000256" key="2">
    <source>
        <dbReference type="ARBA" id="ARBA00004225"/>
    </source>
</evidence>
<sequence>MLSTLRVGRSARRFLSSAARQPRRRAAEVAIPLKPRLGLLEEEFEGFVKLWLSRIPRGFGRFYPEGEEETSQNGKDAAPGTNGDADANGRSSKKGGAKESSKENSKDDSNPLRDFGRRRGKKEDRGGSPEGGPSGSDNPWVYLGTAALLFFLQSLFADDFAGSREISWQEFKNYLLSTGQVARIVVVNKTTARVFLEREVNVPGGPAAGGASSFGSMSQDAAGSAFAGSAPRGGGGGGGWEGHEADVDHSDRADWRMEDPYSAEGENRTDAFGNPISKADRLGGGSVSRYHFAIGSVESFEQKLDAAQREMGMSPREFVPVQYVQQTSWSSEVLKFLPTLLILGTIFYFMRNSGGGGAVFNVGRSRAKKIAKEDVNVTFKDVAGCEEPKKEIMEFVQFLKNPKKFQDLGAKIPKGAILCGPPGTGKTLLAKATAGEADVPFFSVSGSDFVELFVGVGPSRVRDLFKEARKNAPCIVFIDEIDAVGRQRGSSVMGGNDERENTLNALLVEMDGFTSTTNVVVLAGTNRVDVLDNALTRAGRFDRQIMIDRPDIAGRKEVFLVHMRKLSLGADANTDELAGRLAALTPGFVGSDIANICNEAAIQAARLDKNKVELSDFERAIDRIIGGLESHRLLDKNEKEVVAYHEAGHAVAGWNLEHADPLLKVTILPRTSGALGFAQYLPKEVNLRSKDQIMDQICMALAGRASEEVNFGRVTTGASDDLRRVTGMIYQMIQVYGMNEKIGQLAFPRQQTGGFPEERPYSEQTAQTMDEEARRMVDEAYKRTIKLIQDKKHQVEALAQMLLEKETISHDDIVSSIGPRPFQNNQTYEDYVNSAWKKDPAEKESSDAADAEASAGATDGATGGLKPGFSMRRRR</sequence>
<dbReference type="InterPro" id="IPR037219">
    <property type="entry name" value="Peptidase_M41-like"/>
</dbReference>
<keyword evidence="8" id="KW-0547">Nucleotide-binding</keyword>
<feature type="region of interest" description="Disordered" evidence="16">
    <location>
        <begin position="222"/>
        <end position="246"/>
    </location>
</feature>
<dbReference type="PANTHER" id="PTHR43655:SF2">
    <property type="entry name" value="AFG3 LIKE MATRIX AAA PEPTIDASE SUBUNIT 2, ISOFORM A"/>
    <property type="match status" value="1"/>
</dbReference>
<dbReference type="Gene3D" id="3.40.1690.20">
    <property type="match status" value="1"/>
</dbReference>
<dbReference type="Gene3D" id="1.10.8.60">
    <property type="match status" value="1"/>
</dbReference>
<feature type="compositionally biased region" description="Basic and acidic residues" evidence="16">
    <location>
        <begin position="836"/>
        <end position="846"/>
    </location>
</feature>
<evidence type="ECO:0000256" key="12">
    <source>
        <dbReference type="ARBA" id="ARBA00022989"/>
    </source>
</evidence>
<dbReference type="Pfam" id="PF00004">
    <property type="entry name" value="AAA"/>
    <property type="match status" value="1"/>
</dbReference>
<evidence type="ECO:0000256" key="11">
    <source>
        <dbReference type="ARBA" id="ARBA00022840"/>
    </source>
</evidence>
<dbReference type="GO" id="GO:0005745">
    <property type="term" value="C:m-AAA complex"/>
    <property type="evidence" value="ECO:0007669"/>
    <property type="project" value="TreeGrafter"/>
</dbReference>
<dbReference type="InterPro" id="IPR027417">
    <property type="entry name" value="P-loop_NTPase"/>
</dbReference>
<dbReference type="InterPro" id="IPR003593">
    <property type="entry name" value="AAA+_ATPase"/>
</dbReference>
<proteinExistence type="inferred from homology"/>
<evidence type="ECO:0000256" key="10">
    <source>
        <dbReference type="ARBA" id="ARBA00022833"/>
    </source>
</evidence>
<evidence type="ECO:0000256" key="14">
    <source>
        <dbReference type="ARBA" id="ARBA00023128"/>
    </source>
</evidence>
<keyword evidence="15" id="KW-0472">Membrane</keyword>
<keyword evidence="7" id="KW-0479">Metal-binding</keyword>
<dbReference type="InterPro" id="IPR000642">
    <property type="entry name" value="Peptidase_M41"/>
</dbReference>
<keyword evidence="13" id="KW-0482">Metalloprotease</keyword>
<dbReference type="FunFam" id="1.20.58.760:FF:000003">
    <property type="entry name" value="AFG3-like AAA ATPase 2"/>
    <property type="match status" value="1"/>
</dbReference>
<evidence type="ECO:0000256" key="1">
    <source>
        <dbReference type="ARBA" id="ARBA00001947"/>
    </source>
</evidence>
<keyword evidence="14" id="KW-0496">Mitochondrion</keyword>
<feature type="domain" description="AAA+ ATPase" evidence="17">
    <location>
        <begin position="412"/>
        <end position="551"/>
    </location>
</feature>
<evidence type="ECO:0000256" key="4">
    <source>
        <dbReference type="ARBA" id="ARBA00010550"/>
    </source>
</evidence>
<dbReference type="GO" id="GO:0004176">
    <property type="term" value="F:ATP-dependent peptidase activity"/>
    <property type="evidence" value="ECO:0007669"/>
    <property type="project" value="InterPro"/>
</dbReference>
<dbReference type="InterPro" id="IPR011546">
    <property type="entry name" value="Pept_M41_FtsH_extracell"/>
</dbReference>
<evidence type="ECO:0000256" key="16">
    <source>
        <dbReference type="SAM" id="MobiDB-lite"/>
    </source>
</evidence>
<keyword evidence="10" id="KW-0862">Zinc</keyword>
<comment type="cofactor">
    <cofactor evidence="1">
        <name>Zn(2+)</name>
        <dbReference type="ChEBI" id="CHEBI:29105"/>
    </cofactor>
</comment>
<dbReference type="InterPro" id="IPR003959">
    <property type="entry name" value="ATPase_AAA_core"/>
</dbReference>
<keyword evidence="12" id="KW-1133">Transmembrane helix</keyword>
<comment type="similarity">
    <text evidence="3">In the C-terminal section; belongs to the peptidase M41 family.</text>
</comment>
<dbReference type="Gene3D" id="1.20.58.760">
    <property type="entry name" value="Peptidase M41"/>
    <property type="match status" value="1"/>
</dbReference>
<dbReference type="InterPro" id="IPR041569">
    <property type="entry name" value="AAA_lid_3"/>
</dbReference>
<accession>A0A7R9UGD8</accession>
<keyword evidence="11" id="KW-0067">ATP-binding</keyword>
<feature type="compositionally biased region" description="Low complexity" evidence="16">
    <location>
        <begin position="851"/>
        <end position="860"/>
    </location>
</feature>
<feature type="region of interest" description="Disordered" evidence="16">
    <location>
        <begin position="834"/>
        <end position="875"/>
    </location>
</feature>
<dbReference type="SUPFAM" id="SSF140990">
    <property type="entry name" value="FtsH protease domain-like"/>
    <property type="match status" value="1"/>
</dbReference>
<feature type="region of interest" description="Disordered" evidence="16">
    <location>
        <begin position="63"/>
        <end position="138"/>
    </location>
</feature>
<feature type="compositionally biased region" description="Gly residues" evidence="16">
    <location>
        <begin position="231"/>
        <end position="240"/>
    </location>
</feature>
<dbReference type="Pfam" id="PF06480">
    <property type="entry name" value="FtsH_ext"/>
    <property type="match status" value="1"/>
</dbReference>
<evidence type="ECO:0000256" key="15">
    <source>
        <dbReference type="ARBA" id="ARBA00023136"/>
    </source>
</evidence>
<dbReference type="GO" id="GO:0005524">
    <property type="term" value="F:ATP binding"/>
    <property type="evidence" value="ECO:0007669"/>
    <property type="project" value="UniProtKB-KW"/>
</dbReference>
<dbReference type="Pfam" id="PF01434">
    <property type="entry name" value="Peptidase_M41"/>
    <property type="match status" value="1"/>
</dbReference>
<evidence type="ECO:0000256" key="7">
    <source>
        <dbReference type="ARBA" id="ARBA00022723"/>
    </source>
</evidence>
<name>A0A7R9UGD8_9STRA</name>
<dbReference type="SUPFAM" id="SSF52540">
    <property type="entry name" value="P-loop containing nucleoside triphosphate hydrolases"/>
    <property type="match status" value="1"/>
</dbReference>
<dbReference type="PANTHER" id="PTHR43655">
    <property type="entry name" value="ATP-DEPENDENT PROTEASE"/>
    <property type="match status" value="1"/>
</dbReference>
<dbReference type="Pfam" id="PF17862">
    <property type="entry name" value="AAA_lid_3"/>
    <property type="match status" value="1"/>
</dbReference>
<dbReference type="GO" id="GO:0004222">
    <property type="term" value="F:metalloendopeptidase activity"/>
    <property type="evidence" value="ECO:0007669"/>
    <property type="project" value="InterPro"/>
</dbReference>
<evidence type="ECO:0000256" key="6">
    <source>
        <dbReference type="ARBA" id="ARBA00022692"/>
    </source>
</evidence>
<dbReference type="FunFam" id="1.10.8.60:FF:000019">
    <property type="entry name" value="AFG3-like AAA ATPase 2"/>
    <property type="match status" value="1"/>
</dbReference>
<keyword evidence="6" id="KW-0812">Transmembrane</keyword>
<evidence type="ECO:0000313" key="18">
    <source>
        <dbReference type="EMBL" id="CAD8264683.1"/>
    </source>
</evidence>
<dbReference type="AlphaFoldDB" id="A0A7R9UGD8"/>
<keyword evidence="9" id="KW-0378">Hydrolase</keyword>
<dbReference type="GO" id="GO:0016887">
    <property type="term" value="F:ATP hydrolysis activity"/>
    <property type="evidence" value="ECO:0007669"/>
    <property type="project" value="InterPro"/>
</dbReference>
<evidence type="ECO:0000256" key="5">
    <source>
        <dbReference type="ARBA" id="ARBA00022670"/>
    </source>
</evidence>
<dbReference type="HAMAP" id="MF_01458">
    <property type="entry name" value="FtsH"/>
    <property type="match status" value="1"/>
</dbReference>
<dbReference type="GO" id="GO:0034982">
    <property type="term" value="P:mitochondrial protein processing"/>
    <property type="evidence" value="ECO:0007669"/>
    <property type="project" value="TreeGrafter"/>
</dbReference>
<protein>
    <recommendedName>
        <fullName evidence="17">AAA+ ATPase domain-containing protein</fullName>
    </recommendedName>
</protein>
<gene>
    <name evidence="18" type="ORF">PPYR1160_LOCUS14186</name>
</gene>
<evidence type="ECO:0000256" key="3">
    <source>
        <dbReference type="ARBA" id="ARBA00010044"/>
    </source>
</evidence>
<keyword evidence="5" id="KW-0645">Protease</keyword>
<evidence type="ECO:0000256" key="13">
    <source>
        <dbReference type="ARBA" id="ARBA00023049"/>
    </source>
</evidence>
<dbReference type="InterPro" id="IPR050928">
    <property type="entry name" value="ATP-dep_Zn_Metalloprotease"/>
</dbReference>
<dbReference type="NCBIfam" id="TIGR01241">
    <property type="entry name" value="FtsH_fam"/>
    <property type="match status" value="1"/>
</dbReference>
<reference evidence="18" key="1">
    <citation type="submission" date="2021-01" db="EMBL/GenBank/DDBJ databases">
        <authorList>
            <person name="Corre E."/>
            <person name="Pelletier E."/>
            <person name="Niang G."/>
            <person name="Scheremetjew M."/>
            <person name="Finn R."/>
            <person name="Kale V."/>
            <person name="Holt S."/>
            <person name="Cochrane G."/>
            <person name="Meng A."/>
            <person name="Brown T."/>
            <person name="Cohen L."/>
        </authorList>
    </citation>
    <scope>NUCLEOTIDE SEQUENCE</scope>
    <source>
        <strain evidence="18">CCMP2078</strain>
    </source>
</reference>
<dbReference type="FunFam" id="3.40.50.300:FF:000001">
    <property type="entry name" value="ATP-dependent zinc metalloprotease FtsH"/>
    <property type="match status" value="1"/>
</dbReference>
<dbReference type="GO" id="GO:0008270">
    <property type="term" value="F:zinc ion binding"/>
    <property type="evidence" value="ECO:0007669"/>
    <property type="project" value="InterPro"/>
</dbReference>
<organism evidence="18">
    <name type="scientific">Pinguiococcus pyrenoidosus</name>
    <dbReference type="NCBI Taxonomy" id="172671"/>
    <lineage>
        <taxon>Eukaryota</taxon>
        <taxon>Sar</taxon>
        <taxon>Stramenopiles</taxon>
        <taxon>Ochrophyta</taxon>
        <taxon>Pinguiophyceae</taxon>
        <taxon>Pinguiochrysidales</taxon>
        <taxon>Pinguiochrysidaceae</taxon>
        <taxon>Pinguiococcus</taxon>
    </lineage>
</organism>
<evidence type="ECO:0000256" key="8">
    <source>
        <dbReference type="ARBA" id="ARBA00022741"/>
    </source>
</evidence>
<dbReference type="InterPro" id="IPR003960">
    <property type="entry name" value="ATPase_AAA_CS"/>
</dbReference>
<evidence type="ECO:0000259" key="17">
    <source>
        <dbReference type="SMART" id="SM00382"/>
    </source>
</evidence>
<evidence type="ECO:0000256" key="9">
    <source>
        <dbReference type="ARBA" id="ARBA00022801"/>
    </source>
</evidence>
<dbReference type="SMART" id="SM00382">
    <property type="entry name" value="AAA"/>
    <property type="match status" value="1"/>
</dbReference>
<dbReference type="Gene3D" id="3.40.50.300">
    <property type="entry name" value="P-loop containing nucleotide triphosphate hydrolases"/>
    <property type="match status" value="1"/>
</dbReference>
<comment type="similarity">
    <text evidence="4">In the N-terminal section; belongs to the AAA ATPase family.</text>
</comment>
<dbReference type="InterPro" id="IPR005936">
    <property type="entry name" value="FtsH"/>
</dbReference>
<dbReference type="EMBL" id="HBEA01018658">
    <property type="protein sequence ID" value="CAD8264683.1"/>
    <property type="molecule type" value="Transcribed_RNA"/>
</dbReference>